<gene>
    <name evidence="10" type="ORF">MCOR_31882</name>
</gene>
<feature type="compositionally biased region" description="Basic and acidic residues" evidence="8">
    <location>
        <begin position="485"/>
        <end position="501"/>
    </location>
</feature>
<evidence type="ECO:0000256" key="3">
    <source>
        <dbReference type="ARBA" id="ARBA00022695"/>
    </source>
</evidence>
<dbReference type="InterPro" id="IPR043502">
    <property type="entry name" value="DNA/RNA_pol_sf"/>
</dbReference>
<dbReference type="GO" id="GO:0003676">
    <property type="term" value="F:nucleic acid binding"/>
    <property type="evidence" value="ECO:0007669"/>
    <property type="project" value="InterPro"/>
</dbReference>
<dbReference type="GO" id="GO:0004519">
    <property type="term" value="F:endonuclease activity"/>
    <property type="evidence" value="ECO:0007669"/>
    <property type="project" value="UniProtKB-KW"/>
</dbReference>
<sequence length="615" mass="68799">MNAMTEALPSNHTNNILIAKAVVDPSCGQIPVRMANITEFEQTIQPDTHVAICEAVEVNIDSNETNIDKLSKVSSVEESKETPSHLKDLKMRSSELLNEDQIKLLNNLLIKYDQTFSKNKSDLGRASAIKHTISTGQAKPIKQAPRRLPLSNRDEVNDEIQRLLDYGVIEPSKSLWASCIVPATKKSDGSTRICIDFRPLNNITVHDSYPFIRIDDALDALRGCKWLSVMDLSSGYWQVEMDEKDTEKTAFTSTKGLFHFNIMPMGLCNGVATFQRLMEYTLAGLNWQTCLIYIDDIIVFSYSFESHLIRLGDVLDRIAAQGLKVAPKKCLFFQNKVSFLGHIVSKEGIAADPGKIESRDWDEQLPWALMAYRSSEHETTKLSPCMLMLGREIELPIDLIYGPHPQRDEFPTDTEAANSYVHNLETLMLKIQQKAPSLRYRMHRHLTAVHGLNKMDITEVTIPTLMGGQRAPIKDKQKTNLVSETVEKPVESQTEPSREVAHTNYARTRESSGCNSKKVEVSDKEANTPPFYNAWSIGEKCVDTSDLFSPQSPTTEVTKPETCIPEGTLIDLTISDEEDSASDTSSNFSETDTAESDESKVETVRVVIKCGDSGI</sequence>
<evidence type="ECO:0000256" key="4">
    <source>
        <dbReference type="ARBA" id="ARBA00022722"/>
    </source>
</evidence>
<evidence type="ECO:0000313" key="10">
    <source>
        <dbReference type="EMBL" id="CAC5397452.1"/>
    </source>
</evidence>
<keyword evidence="3" id="KW-0548">Nucleotidyltransferase</keyword>
<dbReference type="GO" id="GO:0006508">
    <property type="term" value="P:proteolysis"/>
    <property type="evidence" value="ECO:0007669"/>
    <property type="project" value="UniProtKB-KW"/>
</dbReference>
<dbReference type="Proteomes" id="UP000507470">
    <property type="component" value="Unassembled WGS sequence"/>
</dbReference>
<reference evidence="10 11" key="1">
    <citation type="submission" date="2020-06" db="EMBL/GenBank/DDBJ databases">
        <authorList>
            <person name="Li R."/>
            <person name="Bekaert M."/>
        </authorList>
    </citation>
    <scope>NUCLEOTIDE SEQUENCE [LARGE SCALE GENOMIC DNA]</scope>
    <source>
        <strain evidence="11">wild</strain>
    </source>
</reference>
<dbReference type="GO" id="GO:0008233">
    <property type="term" value="F:peptidase activity"/>
    <property type="evidence" value="ECO:0007669"/>
    <property type="project" value="UniProtKB-KW"/>
</dbReference>
<dbReference type="AlphaFoldDB" id="A0A6J8CRF2"/>
<keyword evidence="6" id="KW-0378">Hydrolase</keyword>
<feature type="region of interest" description="Disordered" evidence="8">
    <location>
        <begin position="485"/>
        <end position="522"/>
    </location>
</feature>
<dbReference type="CDD" id="cd01647">
    <property type="entry name" value="RT_LTR"/>
    <property type="match status" value="1"/>
</dbReference>
<dbReference type="InterPro" id="IPR000477">
    <property type="entry name" value="RT_dom"/>
</dbReference>
<keyword evidence="11" id="KW-1185">Reference proteome</keyword>
<feature type="domain" description="Reverse transcriptase" evidence="9">
    <location>
        <begin position="165"/>
        <end position="344"/>
    </location>
</feature>
<keyword evidence="2" id="KW-0808">Transferase</keyword>
<dbReference type="Gene3D" id="3.30.70.270">
    <property type="match status" value="1"/>
</dbReference>
<dbReference type="SUPFAM" id="SSF56672">
    <property type="entry name" value="DNA/RNA polymerases"/>
    <property type="match status" value="1"/>
</dbReference>
<keyword evidence="1" id="KW-0645">Protease</keyword>
<keyword evidence="7" id="KW-0695">RNA-directed DNA polymerase</keyword>
<dbReference type="PROSITE" id="PS50878">
    <property type="entry name" value="RT_POL"/>
    <property type="match status" value="1"/>
</dbReference>
<dbReference type="InterPro" id="IPR043128">
    <property type="entry name" value="Rev_trsase/Diguanyl_cyclase"/>
</dbReference>
<dbReference type="InterPro" id="IPR050951">
    <property type="entry name" value="Retrovirus_Pol_polyprotein"/>
</dbReference>
<evidence type="ECO:0000256" key="2">
    <source>
        <dbReference type="ARBA" id="ARBA00022679"/>
    </source>
</evidence>
<feature type="region of interest" description="Disordered" evidence="8">
    <location>
        <begin position="576"/>
        <end position="601"/>
    </location>
</feature>
<dbReference type="PANTHER" id="PTHR37984">
    <property type="entry name" value="PROTEIN CBG26694"/>
    <property type="match status" value="1"/>
</dbReference>
<organism evidence="10 11">
    <name type="scientific">Mytilus coruscus</name>
    <name type="common">Sea mussel</name>
    <dbReference type="NCBI Taxonomy" id="42192"/>
    <lineage>
        <taxon>Eukaryota</taxon>
        <taxon>Metazoa</taxon>
        <taxon>Spiralia</taxon>
        <taxon>Lophotrochozoa</taxon>
        <taxon>Mollusca</taxon>
        <taxon>Bivalvia</taxon>
        <taxon>Autobranchia</taxon>
        <taxon>Pteriomorphia</taxon>
        <taxon>Mytilida</taxon>
        <taxon>Mytiloidea</taxon>
        <taxon>Mytilidae</taxon>
        <taxon>Mytilinae</taxon>
        <taxon>Mytilus</taxon>
    </lineage>
</organism>
<evidence type="ECO:0000313" key="11">
    <source>
        <dbReference type="Proteomes" id="UP000507470"/>
    </source>
</evidence>
<evidence type="ECO:0000256" key="1">
    <source>
        <dbReference type="ARBA" id="ARBA00022670"/>
    </source>
</evidence>
<dbReference type="OrthoDB" id="116078at2759"/>
<dbReference type="InterPro" id="IPR036397">
    <property type="entry name" value="RNaseH_sf"/>
</dbReference>
<keyword evidence="4" id="KW-0540">Nuclease</keyword>
<keyword evidence="5" id="KW-0255">Endonuclease</keyword>
<dbReference type="Pfam" id="PF00078">
    <property type="entry name" value="RVT_1"/>
    <property type="match status" value="1"/>
</dbReference>
<evidence type="ECO:0000259" key="9">
    <source>
        <dbReference type="PROSITE" id="PS50878"/>
    </source>
</evidence>
<evidence type="ECO:0000256" key="6">
    <source>
        <dbReference type="ARBA" id="ARBA00022801"/>
    </source>
</evidence>
<dbReference type="Gene3D" id="3.30.420.10">
    <property type="entry name" value="Ribonuclease H-like superfamily/Ribonuclease H"/>
    <property type="match status" value="1"/>
</dbReference>
<name>A0A6J8CRF2_MYTCO</name>
<dbReference type="PANTHER" id="PTHR37984:SF5">
    <property type="entry name" value="PROTEIN NYNRIN-LIKE"/>
    <property type="match status" value="1"/>
</dbReference>
<protein>
    <recommendedName>
        <fullName evidence="9">Reverse transcriptase domain-containing protein</fullName>
    </recommendedName>
</protein>
<proteinExistence type="predicted"/>
<dbReference type="Gene3D" id="3.10.10.10">
    <property type="entry name" value="HIV Type 1 Reverse Transcriptase, subunit A, domain 1"/>
    <property type="match status" value="1"/>
</dbReference>
<dbReference type="EMBL" id="CACVKT020005676">
    <property type="protein sequence ID" value="CAC5397452.1"/>
    <property type="molecule type" value="Genomic_DNA"/>
</dbReference>
<evidence type="ECO:0000256" key="7">
    <source>
        <dbReference type="ARBA" id="ARBA00022918"/>
    </source>
</evidence>
<dbReference type="FunFam" id="3.10.10.10:FF:000007">
    <property type="entry name" value="Retrovirus-related Pol polyprotein from transposon 17.6-like Protein"/>
    <property type="match status" value="1"/>
</dbReference>
<evidence type="ECO:0000256" key="5">
    <source>
        <dbReference type="ARBA" id="ARBA00022759"/>
    </source>
</evidence>
<evidence type="ECO:0000256" key="8">
    <source>
        <dbReference type="SAM" id="MobiDB-lite"/>
    </source>
</evidence>
<accession>A0A6J8CRF2</accession>
<dbReference type="GO" id="GO:0003964">
    <property type="term" value="F:RNA-directed DNA polymerase activity"/>
    <property type="evidence" value="ECO:0007669"/>
    <property type="project" value="UniProtKB-KW"/>
</dbReference>